<evidence type="ECO:0000256" key="1">
    <source>
        <dbReference type="ARBA" id="ARBA00005912"/>
    </source>
</evidence>
<dbReference type="InterPro" id="IPR023584">
    <property type="entry name" value="Ribosome_recyc_fac_dom"/>
</dbReference>
<comment type="caution">
    <text evidence="7">The sequence shown here is derived from an EMBL/GenBank/DDBJ whole genome shotgun (WGS) entry which is preliminary data.</text>
</comment>
<dbReference type="InterPro" id="IPR002661">
    <property type="entry name" value="Ribosome_recyc_fac"/>
</dbReference>
<evidence type="ECO:0000256" key="5">
    <source>
        <dbReference type="SAM" id="MobiDB-lite"/>
    </source>
</evidence>
<dbReference type="GO" id="GO:0043023">
    <property type="term" value="F:ribosomal large subunit binding"/>
    <property type="evidence" value="ECO:0007669"/>
    <property type="project" value="TreeGrafter"/>
</dbReference>
<dbReference type="SUPFAM" id="SSF55194">
    <property type="entry name" value="Ribosome recycling factor, RRF"/>
    <property type="match status" value="1"/>
</dbReference>
<evidence type="ECO:0000313" key="8">
    <source>
        <dbReference type="Proteomes" id="UP001201812"/>
    </source>
</evidence>
<dbReference type="PANTHER" id="PTHR20982:SF3">
    <property type="entry name" value="MITOCHONDRIAL RIBOSOME RECYCLING FACTOR PSEUDO 1"/>
    <property type="match status" value="1"/>
</dbReference>
<proteinExistence type="inferred from homology"/>
<organism evidence="7 8">
    <name type="scientific">Ditylenchus destructor</name>
    <dbReference type="NCBI Taxonomy" id="166010"/>
    <lineage>
        <taxon>Eukaryota</taxon>
        <taxon>Metazoa</taxon>
        <taxon>Ecdysozoa</taxon>
        <taxon>Nematoda</taxon>
        <taxon>Chromadorea</taxon>
        <taxon>Rhabditida</taxon>
        <taxon>Tylenchina</taxon>
        <taxon>Tylenchomorpha</taxon>
        <taxon>Sphaerularioidea</taxon>
        <taxon>Anguinidae</taxon>
        <taxon>Anguininae</taxon>
        <taxon>Ditylenchus</taxon>
    </lineage>
</organism>
<dbReference type="PANTHER" id="PTHR20982">
    <property type="entry name" value="RIBOSOME RECYCLING FACTOR"/>
    <property type="match status" value="1"/>
</dbReference>
<dbReference type="GO" id="GO:0006412">
    <property type="term" value="P:translation"/>
    <property type="evidence" value="ECO:0007669"/>
    <property type="project" value="UniProtKB-KW"/>
</dbReference>
<reference evidence="7" key="1">
    <citation type="submission" date="2022-01" db="EMBL/GenBank/DDBJ databases">
        <title>Genome Sequence Resource for Two Populations of Ditylenchus destructor, the Migratory Endoparasitic Phytonematode.</title>
        <authorList>
            <person name="Zhang H."/>
            <person name="Lin R."/>
            <person name="Xie B."/>
        </authorList>
    </citation>
    <scope>NUCLEOTIDE SEQUENCE</scope>
    <source>
        <strain evidence="7">BazhouSP</strain>
    </source>
</reference>
<dbReference type="Gene3D" id="1.10.132.20">
    <property type="entry name" value="Ribosome-recycling factor"/>
    <property type="match status" value="1"/>
</dbReference>
<gene>
    <name evidence="7" type="ORF">DdX_08759</name>
</gene>
<comment type="similarity">
    <text evidence="1">Belongs to the RRF family.</text>
</comment>
<accession>A0AAD4N7A8</accession>
<evidence type="ECO:0000256" key="4">
    <source>
        <dbReference type="ARBA" id="ARBA00033107"/>
    </source>
</evidence>
<dbReference type="Proteomes" id="UP001201812">
    <property type="component" value="Unassembled WGS sequence"/>
</dbReference>
<dbReference type="Gene3D" id="3.30.1360.40">
    <property type="match status" value="1"/>
</dbReference>
<feature type="compositionally biased region" description="Basic and acidic residues" evidence="5">
    <location>
        <begin position="40"/>
        <end position="53"/>
    </location>
</feature>
<feature type="region of interest" description="Disordered" evidence="5">
    <location>
        <begin position="34"/>
        <end position="77"/>
    </location>
</feature>
<feature type="domain" description="Ribosome recycling factor" evidence="6">
    <location>
        <begin position="92"/>
        <end position="250"/>
    </location>
</feature>
<sequence length="254" mass="29809">MPYSHTLSNASCSWLPIPYRYFTTSPIVLKISPKKKKGKGIYDQEKEKIKKLDEDEDGSDEVEEKNKRSNNEPEEIPTQVRIEMKRMKDILDDQLSRHFSLQTNLHDFEEINVNMDNKKYKMNHLGRITVKNPQAIMINFTDNPGAVKHAMKALMDKNPELGAEQDGIVIHINLPRLTREYRENLAKNAVKIFNEYKIKLDKVYTEFAKKNQRTASKDLSRKISEEILKCKKQFEEEGKKMLAERQKEIMKEIH</sequence>
<evidence type="ECO:0000256" key="3">
    <source>
        <dbReference type="ARBA" id="ARBA00022917"/>
    </source>
</evidence>
<dbReference type="Pfam" id="PF01765">
    <property type="entry name" value="RRF"/>
    <property type="match status" value="1"/>
</dbReference>
<dbReference type="EMBL" id="JAKKPZ010000014">
    <property type="protein sequence ID" value="KAI1713876.1"/>
    <property type="molecule type" value="Genomic_DNA"/>
</dbReference>
<dbReference type="AlphaFoldDB" id="A0AAD4N7A8"/>
<evidence type="ECO:0000313" key="7">
    <source>
        <dbReference type="EMBL" id="KAI1713876.1"/>
    </source>
</evidence>
<evidence type="ECO:0000259" key="6">
    <source>
        <dbReference type="Pfam" id="PF01765"/>
    </source>
</evidence>
<keyword evidence="3" id="KW-0648">Protein biosynthesis</keyword>
<dbReference type="InterPro" id="IPR036191">
    <property type="entry name" value="RRF_sf"/>
</dbReference>
<dbReference type="GO" id="GO:0005739">
    <property type="term" value="C:mitochondrion"/>
    <property type="evidence" value="ECO:0007669"/>
    <property type="project" value="TreeGrafter"/>
</dbReference>
<evidence type="ECO:0000256" key="2">
    <source>
        <dbReference type="ARBA" id="ARBA00020581"/>
    </source>
</evidence>
<keyword evidence="8" id="KW-1185">Reference proteome</keyword>
<name>A0AAD4N7A8_9BILA</name>
<protein>
    <recommendedName>
        <fullName evidence="2">Ribosome-recycling factor, mitochondrial</fullName>
    </recommendedName>
    <alternativeName>
        <fullName evidence="4">Ribosome-releasing factor, mitochondrial</fullName>
    </alternativeName>
</protein>
<feature type="compositionally biased region" description="Acidic residues" evidence="5">
    <location>
        <begin position="54"/>
        <end position="63"/>
    </location>
</feature>